<dbReference type="CDD" id="cd00200">
    <property type="entry name" value="WD40"/>
    <property type="match status" value="1"/>
</dbReference>
<keyword evidence="5 7" id="KW-0648">Protein biosynthesis</keyword>
<evidence type="ECO:0000256" key="4">
    <source>
        <dbReference type="ARBA" id="ARBA00022737"/>
    </source>
</evidence>
<dbReference type="STRING" id="74557.A0A1W0A6H6"/>
<dbReference type="EMBL" id="JNBS01000405">
    <property type="protein sequence ID" value="OQS05894.1"/>
    <property type="molecule type" value="Genomic_DNA"/>
</dbReference>
<evidence type="ECO:0000256" key="6">
    <source>
        <dbReference type="ARBA" id="ARBA00038394"/>
    </source>
</evidence>
<keyword evidence="4" id="KW-0677">Repeat</keyword>
<comment type="function">
    <text evidence="7">Component of the eukaryotic translation initiation factor 3 (eIF-3) complex, which is involved in protein synthesis of a specialized repertoire of mRNAs and, together with other initiation factors, stimulates binding of mRNA and methionyl-tRNAi to the 40S ribosome. The eIF-3 complex specifically targets and initiates translation of a subset of mRNAs involved in cell proliferation.</text>
</comment>
<evidence type="ECO:0000256" key="3">
    <source>
        <dbReference type="ARBA" id="ARBA00022574"/>
    </source>
</evidence>
<dbReference type="GO" id="GO:0016282">
    <property type="term" value="C:eukaryotic 43S preinitiation complex"/>
    <property type="evidence" value="ECO:0007669"/>
    <property type="project" value="UniProtKB-UniRule"/>
</dbReference>
<dbReference type="PROSITE" id="PS50294">
    <property type="entry name" value="WD_REPEATS_REGION"/>
    <property type="match status" value="2"/>
</dbReference>
<keyword evidence="3 8" id="KW-0853">WD repeat</keyword>
<dbReference type="Pfam" id="PF03637">
    <property type="entry name" value="Mob1_phocein"/>
    <property type="match status" value="1"/>
</dbReference>
<feature type="repeat" description="WD" evidence="8">
    <location>
        <begin position="145"/>
        <end position="186"/>
    </location>
</feature>
<dbReference type="GO" id="GO:0001732">
    <property type="term" value="P:formation of cytoplasmic translation initiation complex"/>
    <property type="evidence" value="ECO:0007669"/>
    <property type="project" value="UniProtKB-UniRule"/>
</dbReference>
<gene>
    <name evidence="9" type="ORF">THRCLA_02021</name>
</gene>
<organism evidence="9 10">
    <name type="scientific">Thraustotheca clavata</name>
    <dbReference type="NCBI Taxonomy" id="74557"/>
    <lineage>
        <taxon>Eukaryota</taxon>
        <taxon>Sar</taxon>
        <taxon>Stramenopiles</taxon>
        <taxon>Oomycota</taxon>
        <taxon>Saprolegniomycetes</taxon>
        <taxon>Saprolegniales</taxon>
        <taxon>Achlyaceae</taxon>
        <taxon>Thraustotheca</taxon>
    </lineage>
</organism>
<dbReference type="SMART" id="SM00320">
    <property type="entry name" value="WD40"/>
    <property type="match status" value="6"/>
</dbReference>
<dbReference type="GO" id="GO:0033290">
    <property type="term" value="C:eukaryotic 48S preinitiation complex"/>
    <property type="evidence" value="ECO:0007669"/>
    <property type="project" value="UniProtKB-UniRule"/>
</dbReference>
<protein>
    <recommendedName>
        <fullName evidence="7">Eukaryotic translation initiation factor 3 subunit I</fullName>
        <shortName evidence="7">eIF3i</shortName>
    </recommendedName>
</protein>
<dbReference type="InterPro" id="IPR036322">
    <property type="entry name" value="WD40_repeat_dom_sf"/>
</dbReference>
<dbReference type="InterPro" id="IPR001680">
    <property type="entry name" value="WD40_rpt"/>
</dbReference>
<comment type="caution">
    <text evidence="9">The sequence shown here is derived from an EMBL/GenBank/DDBJ whole genome shotgun (WGS) entry which is preliminary data.</text>
</comment>
<comment type="similarity">
    <text evidence="7">Belongs to the eIF-3 subunit I family.</text>
</comment>
<comment type="subcellular location">
    <subcellularLocation>
        <location evidence="7">Cytoplasm</location>
    </subcellularLocation>
</comment>
<sequence>MHPILLKGHSRSITMIKHNREGDLLVTVAKDHVPSLWYSATGERIGTFHGHQGAVWACDISYHSEYLLTAAADATVKLWDLKTGKELFSFTHTGSARSVNFSHGDKMFVSVADQFAEKNPATVFVYELAQNGEKQSSQPKLAITKHGHKGRVTGAYWMPLNQAILTTGEDGMVKLFNPTTGALISEHKIHNGVITNLSFNKDKTLCITSSKDNTAKLLDVETMEILKTYETDRPVNSASISPIKEHVVLGGGQEAMTVTVTAGRAGKFEARFFHQVFEEEFGRVKGHFGPINSITFHPDGKSYTSGAEDGYVRIHHFDQEYLDRENCPGTRSADFFQWGDFDAFNGPFQVEQRIQKEIRANPQALNNIYDVPEDTDMYIWQYEHLRQVVKELNILVALLDGECTKESCTIMKATDDWVFLCAAHKSPKECCAFDYIVHTLDNANQLLTSSRIFPSRVSITRDATQYFQSVARRLYRIFSHTYFHHQDTFQNFELKTFLCHRFVHFSIQFNLIPRNLLIIPDME</sequence>
<dbReference type="AlphaFoldDB" id="A0A1W0A6H6"/>
<accession>A0A1W0A6H6</accession>
<dbReference type="InterPro" id="IPR019775">
    <property type="entry name" value="WD40_repeat_CS"/>
</dbReference>
<dbReference type="InterPro" id="IPR015943">
    <property type="entry name" value="WD40/YVTN_repeat-like_dom_sf"/>
</dbReference>
<dbReference type="Gene3D" id="1.20.140.30">
    <property type="entry name" value="MOB kinase activator"/>
    <property type="match status" value="1"/>
</dbReference>
<dbReference type="InterPro" id="IPR027525">
    <property type="entry name" value="eIF3i"/>
</dbReference>
<dbReference type="SUPFAM" id="SSF101152">
    <property type="entry name" value="Mob1/phocein"/>
    <property type="match status" value="1"/>
</dbReference>
<dbReference type="InterPro" id="IPR005301">
    <property type="entry name" value="MOB_kinase_act_fam"/>
</dbReference>
<dbReference type="GO" id="GO:0071541">
    <property type="term" value="C:eukaryotic translation initiation factor 3 complex, eIF3m"/>
    <property type="evidence" value="ECO:0007669"/>
    <property type="project" value="TreeGrafter"/>
</dbReference>
<dbReference type="GO" id="GO:0003743">
    <property type="term" value="F:translation initiation factor activity"/>
    <property type="evidence" value="ECO:0007669"/>
    <property type="project" value="UniProtKB-UniRule"/>
</dbReference>
<dbReference type="PANTHER" id="PTHR19877">
    <property type="entry name" value="EUKARYOTIC TRANSLATION INITIATION FACTOR 3 SUBUNIT I"/>
    <property type="match status" value="1"/>
</dbReference>
<feature type="repeat" description="WD" evidence="8">
    <location>
        <begin position="48"/>
        <end position="89"/>
    </location>
</feature>
<evidence type="ECO:0000313" key="9">
    <source>
        <dbReference type="EMBL" id="OQS05894.1"/>
    </source>
</evidence>
<dbReference type="SMART" id="SM01388">
    <property type="entry name" value="Mob1_phocein"/>
    <property type="match status" value="1"/>
</dbReference>
<dbReference type="InterPro" id="IPR036703">
    <property type="entry name" value="MOB_kinase_act_sf"/>
</dbReference>
<evidence type="ECO:0000256" key="1">
    <source>
        <dbReference type="ARBA" id="ARBA00022490"/>
    </source>
</evidence>
<proteinExistence type="inferred from homology"/>
<feature type="repeat" description="WD" evidence="8">
    <location>
        <begin position="187"/>
        <end position="228"/>
    </location>
</feature>
<dbReference type="Proteomes" id="UP000243217">
    <property type="component" value="Unassembled WGS sequence"/>
</dbReference>
<dbReference type="PROSITE" id="PS50082">
    <property type="entry name" value="WD_REPEATS_2"/>
    <property type="match status" value="5"/>
</dbReference>
<name>A0A1W0A6H6_9STRA</name>
<dbReference type="Gene3D" id="2.130.10.10">
    <property type="entry name" value="YVTN repeat-like/Quinoprotein amine dehydrogenase"/>
    <property type="match status" value="1"/>
</dbReference>
<keyword evidence="2 7" id="KW-0396">Initiation factor</keyword>
<dbReference type="PROSITE" id="PS00678">
    <property type="entry name" value="WD_REPEATS_1"/>
    <property type="match status" value="1"/>
</dbReference>
<keyword evidence="10" id="KW-1185">Reference proteome</keyword>
<dbReference type="HAMAP" id="MF_03008">
    <property type="entry name" value="eIF3i"/>
    <property type="match status" value="1"/>
</dbReference>
<dbReference type="OrthoDB" id="24966at2759"/>
<evidence type="ECO:0000256" key="7">
    <source>
        <dbReference type="HAMAP-Rule" id="MF_03008"/>
    </source>
</evidence>
<evidence type="ECO:0000256" key="2">
    <source>
        <dbReference type="ARBA" id="ARBA00022540"/>
    </source>
</evidence>
<keyword evidence="1 7" id="KW-0963">Cytoplasm</keyword>
<dbReference type="SUPFAM" id="SSF50978">
    <property type="entry name" value="WD40 repeat-like"/>
    <property type="match status" value="1"/>
</dbReference>
<reference evidence="9 10" key="1">
    <citation type="journal article" date="2014" name="Genome Biol. Evol.">
        <title>The secreted proteins of Achlya hypogyna and Thraustotheca clavata identify the ancestral oomycete secretome and reveal gene acquisitions by horizontal gene transfer.</title>
        <authorList>
            <person name="Misner I."/>
            <person name="Blouin N."/>
            <person name="Leonard G."/>
            <person name="Richards T.A."/>
            <person name="Lane C.E."/>
        </authorList>
    </citation>
    <scope>NUCLEOTIDE SEQUENCE [LARGE SCALE GENOMIC DNA]</scope>
    <source>
        <strain evidence="9 10">ATCC 34112</strain>
    </source>
</reference>
<evidence type="ECO:0000256" key="8">
    <source>
        <dbReference type="PROSITE-ProRule" id="PRU00221"/>
    </source>
</evidence>
<feature type="repeat" description="WD" evidence="8">
    <location>
        <begin position="284"/>
        <end position="314"/>
    </location>
</feature>
<comment type="subunit">
    <text evidence="7">Component of the eukaryotic translation initiation factor 3 (eIF-3) complex.</text>
</comment>
<comment type="similarity">
    <text evidence="6">Belongs to the WD repeat STRAP family.</text>
</comment>
<dbReference type="GO" id="GO:0003723">
    <property type="term" value="F:RNA binding"/>
    <property type="evidence" value="ECO:0007669"/>
    <property type="project" value="TreeGrafter"/>
</dbReference>
<dbReference type="PANTHER" id="PTHR19877:SF1">
    <property type="entry name" value="EUKARYOTIC TRANSLATION INITIATION FACTOR 3 SUBUNIT I"/>
    <property type="match status" value="1"/>
</dbReference>
<evidence type="ECO:0000313" key="10">
    <source>
        <dbReference type="Proteomes" id="UP000243217"/>
    </source>
</evidence>
<feature type="repeat" description="WD" evidence="8">
    <location>
        <begin position="6"/>
        <end position="47"/>
    </location>
</feature>
<evidence type="ECO:0000256" key="5">
    <source>
        <dbReference type="ARBA" id="ARBA00022917"/>
    </source>
</evidence>
<dbReference type="Pfam" id="PF24805">
    <property type="entry name" value="EIF3I"/>
    <property type="match status" value="1"/>
</dbReference>